<dbReference type="InterPro" id="IPR018060">
    <property type="entry name" value="HTH_AraC"/>
</dbReference>
<evidence type="ECO:0000256" key="1">
    <source>
        <dbReference type="ARBA" id="ARBA00023015"/>
    </source>
</evidence>
<evidence type="ECO:0000259" key="4">
    <source>
        <dbReference type="PROSITE" id="PS01124"/>
    </source>
</evidence>
<protein>
    <submittedName>
        <fullName evidence="5">AraC family transcriptional regulator</fullName>
    </submittedName>
    <submittedName>
        <fullName evidence="6">AraC-like DNA-binding protein</fullName>
    </submittedName>
</protein>
<dbReference type="Proteomes" id="UP000233767">
    <property type="component" value="Unassembled WGS sequence"/>
</dbReference>
<dbReference type="SUPFAM" id="SSF46689">
    <property type="entry name" value="Homeodomain-like"/>
    <property type="match status" value="2"/>
</dbReference>
<evidence type="ECO:0000313" key="5">
    <source>
        <dbReference type="EMBL" id="PKW20701.1"/>
    </source>
</evidence>
<dbReference type="Pfam" id="PF12833">
    <property type="entry name" value="HTH_18"/>
    <property type="match status" value="1"/>
</dbReference>
<evidence type="ECO:0000256" key="2">
    <source>
        <dbReference type="ARBA" id="ARBA00023125"/>
    </source>
</evidence>
<keyword evidence="3" id="KW-0804">Transcription</keyword>
<dbReference type="PANTHER" id="PTHR47893:SF1">
    <property type="entry name" value="REGULATORY PROTEIN PCHR"/>
    <property type="match status" value="1"/>
</dbReference>
<comment type="caution">
    <text evidence="6">The sequence shown here is derived from an EMBL/GenBank/DDBJ whole genome shotgun (WGS) entry which is preliminary data.</text>
</comment>
<evidence type="ECO:0000313" key="6">
    <source>
        <dbReference type="EMBL" id="RLJ24144.1"/>
    </source>
</evidence>
<dbReference type="InterPro" id="IPR009057">
    <property type="entry name" value="Homeodomain-like_sf"/>
</dbReference>
<dbReference type="PROSITE" id="PS00041">
    <property type="entry name" value="HTH_ARAC_FAMILY_1"/>
    <property type="match status" value="1"/>
</dbReference>
<gene>
    <name evidence="5" type="ORF">B0G92_2851</name>
    <name evidence="6" type="ORF">CLV50_2861</name>
</gene>
<dbReference type="InterPro" id="IPR018062">
    <property type="entry name" value="HTH_AraC-typ_CS"/>
</dbReference>
<dbReference type="PROSITE" id="PS01124">
    <property type="entry name" value="HTH_ARAC_FAMILY_2"/>
    <property type="match status" value="1"/>
</dbReference>
<reference evidence="5 7" key="1">
    <citation type="submission" date="2017-12" db="EMBL/GenBank/DDBJ databases">
        <title>Genomic Encyclopedia of Type Strains, Phase III (KMG-III): the genomes of soil and plant-associated and newly described type strains.</title>
        <authorList>
            <person name="Whitman W."/>
        </authorList>
    </citation>
    <scope>NUCLEOTIDE SEQUENCE [LARGE SCALE GENOMIC DNA]</scope>
    <source>
        <strain evidence="5 7">IP-10</strain>
    </source>
</reference>
<reference evidence="6 8" key="2">
    <citation type="submission" date="2018-10" db="EMBL/GenBank/DDBJ databases">
        <title>Genomic Encyclopedia of Archaeal and Bacterial Type Strains, Phase II (KMG-II): from individual species to whole genera.</title>
        <authorList>
            <person name="Goeker M."/>
        </authorList>
    </citation>
    <scope>NUCLEOTIDE SEQUENCE [LARGE SCALE GENOMIC DNA]</scope>
    <source>
        <strain evidence="6 8">DSM 21886</strain>
    </source>
</reference>
<dbReference type="PANTHER" id="PTHR47893">
    <property type="entry name" value="REGULATORY PROTEIN PCHR"/>
    <property type="match status" value="1"/>
</dbReference>
<feature type="domain" description="HTH araC/xylS-type" evidence="4">
    <location>
        <begin position="256"/>
        <end position="354"/>
    </location>
</feature>
<evidence type="ECO:0000256" key="3">
    <source>
        <dbReference type="ARBA" id="ARBA00023163"/>
    </source>
</evidence>
<proteinExistence type="predicted"/>
<keyword evidence="1" id="KW-0805">Transcription regulation</keyword>
<dbReference type="AlphaFoldDB" id="A0A497UC84"/>
<evidence type="ECO:0000313" key="7">
    <source>
        <dbReference type="Proteomes" id="UP000233767"/>
    </source>
</evidence>
<accession>A0A497UC84</accession>
<dbReference type="EMBL" id="RCCB01000013">
    <property type="protein sequence ID" value="RLJ24144.1"/>
    <property type="molecule type" value="Genomic_DNA"/>
</dbReference>
<name>A0A497UC84_9FLAO</name>
<keyword evidence="2 6" id="KW-0238">DNA-binding</keyword>
<organism evidence="6 8">
    <name type="scientific">Flavobacterium lindanitolerans</name>
    <dbReference type="NCBI Taxonomy" id="428988"/>
    <lineage>
        <taxon>Bacteria</taxon>
        <taxon>Pseudomonadati</taxon>
        <taxon>Bacteroidota</taxon>
        <taxon>Flavobacteriia</taxon>
        <taxon>Flavobacteriales</taxon>
        <taxon>Flavobacteriaceae</taxon>
        <taxon>Flavobacterium</taxon>
    </lineage>
</organism>
<evidence type="ECO:0000313" key="8">
    <source>
        <dbReference type="Proteomes" id="UP000275027"/>
    </source>
</evidence>
<dbReference type="InterPro" id="IPR053142">
    <property type="entry name" value="PchR_regulatory_protein"/>
</dbReference>
<dbReference type="Gene3D" id="1.10.10.60">
    <property type="entry name" value="Homeodomain-like"/>
    <property type="match status" value="2"/>
</dbReference>
<sequence>MSAILAYFSYARRMLFYAKRIRMRITINDSDLDEIIFEKDFHAAYDGLTDIVEQETQLFDNKIGYTDISEIWFDGVHTLRRRSQLNQEVCLVAKSDLSVFEMHFSLTGSAEVESLNSKFDYSFGPQQHNFFYSSNFEGKFRGGKQEKPNEVFEIHFTENYFNRFVDSESKTIDKFLKQIDKQEISNCLSPHHMPITAQMNLILSQINQCQRKGVLKRLYLESKILELFMLQIEQFESVQLTPTSEKLKKEDVEKIYYAKKLLEQNISEPYSLLELAHKVGLNDFKLKKGFKILFGTTVFGYLHEIRMQQSKRMLLEENKPVKEVAAYCGYQYVQHFTTAFKNKFGITPGKLAHS</sequence>
<dbReference type="Proteomes" id="UP000275027">
    <property type="component" value="Unassembled WGS sequence"/>
</dbReference>
<dbReference type="EMBL" id="PJND01000009">
    <property type="protein sequence ID" value="PKW20701.1"/>
    <property type="molecule type" value="Genomic_DNA"/>
</dbReference>
<keyword evidence="7" id="KW-1185">Reference proteome</keyword>
<dbReference type="SMART" id="SM00342">
    <property type="entry name" value="HTH_ARAC"/>
    <property type="match status" value="1"/>
</dbReference>
<dbReference type="GO" id="GO:0003700">
    <property type="term" value="F:DNA-binding transcription factor activity"/>
    <property type="evidence" value="ECO:0007669"/>
    <property type="project" value="InterPro"/>
</dbReference>
<dbReference type="GO" id="GO:0043565">
    <property type="term" value="F:sequence-specific DNA binding"/>
    <property type="evidence" value="ECO:0007669"/>
    <property type="project" value="InterPro"/>
</dbReference>